<feature type="compositionally biased region" description="Basic and acidic residues" evidence="2">
    <location>
        <begin position="233"/>
        <end position="256"/>
    </location>
</feature>
<feature type="compositionally biased region" description="Basic and acidic residues" evidence="2">
    <location>
        <begin position="87"/>
        <end position="103"/>
    </location>
</feature>
<feature type="region of interest" description="Disordered" evidence="2">
    <location>
        <begin position="66"/>
        <end position="256"/>
    </location>
</feature>
<sequence>MGLGNSRLHYKMYKDGKKWVFAGLASITLGVGLIGSDVIVHADVSENFQTMTSSKNDATSVLSYSNEVPDEGAVSKEEASSLSESVPKQDVKSESVKSGKTTEAEVTQSSNNEVNDSSDTDKSGIEDAENSTRETSVADSDDEESSTSTNNLSEKPVYDQAQSSSSEETDESLSTSGNFTEEKEGNSVNSFDADKNVVNSDSDMVTDDVTSDSADKLSQQDNESTADLNTNISHEEQKKDDTVDDNSNSKKTEQNKKVDINKAVTINSDEKVVNNNVSAQNASVSDPDYPKDMWVDPDQNHYSFYYLLSRDKRQQIILSTNRAGSGIVYVHLIDARNKNVLEEKTLEKGKTVNLSNGTKIYNDDYTGLVAGGRESWSREYATGGYNPGVLYNKVTFFVPKLITQTVSYVDENGNNIVDVNGHEIKPITQDGLTGQKYTTDGPKLVNGYYNEHYLVIPENASGTMSQFGTVGDQYVRDFHNGYKIVFTEVDGKGTMDAKIYDAKGNTVYTKLGLQKDQIIEGAYKYPEGSITVSNPYVDQTKDVRYVYRQLGSLVPDVPGVDPVPYPNDPTDP</sequence>
<dbReference type="Proteomes" id="UP001596158">
    <property type="component" value="Unassembled WGS sequence"/>
</dbReference>
<feature type="compositionally biased region" description="Polar residues" evidence="2">
    <location>
        <begin position="216"/>
        <end position="232"/>
    </location>
</feature>
<dbReference type="EMBL" id="JBHSSG010000004">
    <property type="protein sequence ID" value="MFC6177896.1"/>
    <property type="molecule type" value="Genomic_DNA"/>
</dbReference>
<accession>A0ABW1RR35</accession>
<proteinExistence type="predicted"/>
<keyword evidence="1" id="KW-0732">Signal</keyword>
<keyword evidence="4" id="KW-1185">Reference proteome</keyword>
<evidence type="ECO:0000256" key="1">
    <source>
        <dbReference type="ARBA" id="ARBA00022729"/>
    </source>
</evidence>
<protein>
    <submittedName>
        <fullName evidence="3">KxYKxGKxW signal peptide domain-containing protein</fullName>
    </submittedName>
</protein>
<evidence type="ECO:0000256" key="2">
    <source>
        <dbReference type="SAM" id="MobiDB-lite"/>
    </source>
</evidence>
<gene>
    <name evidence="3" type="ORF">ACFQGR_00485</name>
</gene>
<dbReference type="Pfam" id="PF19258">
    <property type="entry name" value="KxYKxGKxW_sig"/>
    <property type="match status" value="1"/>
</dbReference>
<evidence type="ECO:0000313" key="3">
    <source>
        <dbReference type="EMBL" id="MFC6177896.1"/>
    </source>
</evidence>
<dbReference type="RefSeq" id="WP_386109404.1">
    <property type="nucleotide sequence ID" value="NZ_JBHSSG010000004.1"/>
</dbReference>
<comment type="caution">
    <text evidence="3">The sequence shown here is derived from an EMBL/GenBank/DDBJ whole genome shotgun (WGS) entry which is preliminary data.</text>
</comment>
<organism evidence="3 4">
    <name type="scientific">Weissella sagaensis</name>
    <dbReference type="NCBI Taxonomy" id="2559928"/>
    <lineage>
        <taxon>Bacteria</taxon>
        <taxon>Bacillati</taxon>
        <taxon>Bacillota</taxon>
        <taxon>Bacilli</taxon>
        <taxon>Lactobacillales</taxon>
        <taxon>Lactobacillaceae</taxon>
        <taxon>Weissella</taxon>
    </lineage>
</organism>
<feature type="non-terminal residue" evidence="3">
    <location>
        <position position="572"/>
    </location>
</feature>
<name>A0ABW1RR35_9LACO</name>
<evidence type="ECO:0000313" key="4">
    <source>
        <dbReference type="Proteomes" id="UP001596158"/>
    </source>
</evidence>
<dbReference type="InterPro" id="IPR022263">
    <property type="entry name" value="KxYKxGKxW"/>
</dbReference>
<feature type="compositionally biased region" description="Polar residues" evidence="2">
    <location>
        <begin position="104"/>
        <end position="117"/>
    </location>
</feature>
<dbReference type="NCBIfam" id="TIGR03715">
    <property type="entry name" value="KxYKxGKxW"/>
    <property type="match status" value="1"/>
</dbReference>
<reference evidence="4" key="1">
    <citation type="journal article" date="2019" name="Int. J. Syst. Evol. Microbiol.">
        <title>The Global Catalogue of Microorganisms (GCM) 10K type strain sequencing project: providing services to taxonomists for standard genome sequencing and annotation.</title>
        <authorList>
            <consortium name="The Broad Institute Genomics Platform"/>
            <consortium name="The Broad Institute Genome Sequencing Center for Infectious Disease"/>
            <person name="Wu L."/>
            <person name="Ma J."/>
        </authorList>
    </citation>
    <scope>NUCLEOTIDE SEQUENCE [LARGE SCALE GENOMIC DNA]</scope>
    <source>
        <strain evidence="4">CCM 8924</strain>
    </source>
</reference>